<feature type="domain" description="ABC transporter" evidence="7">
    <location>
        <begin position="5"/>
        <end position="210"/>
    </location>
</feature>
<evidence type="ECO:0000313" key="9">
    <source>
        <dbReference type="Proteomes" id="UP001214854"/>
    </source>
</evidence>
<comment type="caution">
    <text evidence="8">The sequence shown here is derived from an EMBL/GenBank/DDBJ whole genome shotgun (WGS) entry which is preliminary data.</text>
</comment>
<evidence type="ECO:0000256" key="4">
    <source>
        <dbReference type="ARBA" id="ARBA00022840"/>
    </source>
</evidence>
<evidence type="ECO:0000256" key="3">
    <source>
        <dbReference type="ARBA" id="ARBA00022748"/>
    </source>
</evidence>
<accession>A0ABT5HY29</accession>
<keyword evidence="1" id="KW-0813">Transport</keyword>
<evidence type="ECO:0000313" key="8">
    <source>
        <dbReference type="EMBL" id="MDC7684987.1"/>
    </source>
</evidence>
<gene>
    <name evidence="8" type="primary">ccmA</name>
    <name evidence="8" type="ORF">PQU92_17010</name>
</gene>
<dbReference type="GO" id="GO:0005524">
    <property type="term" value="F:ATP binding"/>
    <property type="evidence" value="ECO:0007669"/>
    <property type="project" value="UniProtKB-KW"/>
</dbReference>
<evidence type="ECO:0000256" key="1">
    <source>
        <dbReference type="ARBA" id="ARBA00022448"/>
    </source>
</evidence>
<evidence type="ECO:0000256" key="6">
    <source>
        <dbReference type="ARBA" id="ARBA00023136"/>
    </source>
</evidence>
<protein>
    <submittedName>
        <fullName evidence="8">Heme ABC exporter ATP-binding protein CcmA</fullName>
    </submittedName>
</protein>
<keyword evidence="5" id="KW-1278">Translocase</keyword>
<dbReference type="RefSeq" id="WP_272749483.1">
    <property type="nucleotide sequence ID" value="NZ_JAQQKX010000018.1"/>
</dbReference>
<dbReference type="Pfam" id="PF00005">
    <property type="entry name" value="ABC_tran"/>
    <property type="match status" value="1"/>
</dbReference>
<evidence type="ECO:0000259" key="7">
    <source>
        <dbReference type="PROSITE" id="PS50893"/>
    </source>
</evidence>
<evidence type="ECO:0000256" key="2">
    <source>
        <dbReference type="ARBA" id="ARBA00022741"/>
    </source>
</evidence>
<dbReference type="PROSITE" id="PS50893">
    <property type="entry name" value="ABC_TRANSPORTER_2"/>
    <property type="match status" value="1"/>
</dbReference>
<keyword evidence="2" id="KW-0547">Nucleotide-binding</keyword>
<dbReference type="InterPro" id="IPR027417">
    <property type="entry name" value="P-loop_NTPase"/>
</dbReference>
<dbReference type="SUPFAM" id="SSF52540">
    <property type="entry name" value="P-loop containing nucleoside triphosphate hydrolases"/>
    <property type="match status" value="1"/>
</dbReference>
<dbReference type="InterPro" id="IPR003593">
    <property type="entry name" value="AAA+_ATPase"/>
</dbReference>
<dbReference type="PROSITE" id="PS00211">
    <property type="entry name" value="ABC_TRANSPORTER_1"/>
    <property type="match status" value="1"/>
</dbReference>
<dbReference type="PANTHER" id="PTHR43499">
    <property type="entry name" value="ABC TRANSPORTER I FAMILY MEMBER 1"/>
    <property type="match status" value="1"/>
</dbReference>
<dbReference type="InterPro" id="IPR017871">
    <property type="entry name" value="ABC_transporter-like_CS"/>
</dbReference>
<keyword evidence="9" id="KW-1185">Reference proteome</keyword>
<keyword evidence="4 8" id="KW-0067">ATP-binding</keyword>
<evidence type="ECO:0000256" key="5">
    <source>
        <dbReference type="ARBA" id="ARBA00022967"/>
    </source>
</evidence>
<dbReference type="Gene3D" id="3.40.50.300">
    <property type="entry name" value="P-loop containing nucleotide triphosphate hydrolases"/>
    <property type="match status" value="1"/>
</dbReference>
<proteinExistence type="predicted"/>
<dbReference type="EMBL" id="JAQQKX010000018">
    <property type="protein sequence ID" value="MDC7684987.1"/>
    <property type="molecule type" value="Genomic_DNA"/>
</dbReference>
<organism evidence="8 9">
    <name type="scientific">Asticcacaulis aquaticus</name>
    <dbReference type="NCBI Taxonomy" id="2984212"/>
    <lineage>
        <taxon>Bacteria</taxon>
        <taxon>Pseudomonadati</taxon>
        <taxon>Pseudomonadota</taxon>
        <taxon>Alphaproteobacteria</taxon>
        <taxon>Caulobacterales</taxon>
        <taxon>Caulobacteraceae</taxon>
        <taxon>Asticcacaulis</taxon>
    </lineage>
</organism>
<dbReference type="PANTHER" id="PTHR43499:SF1">
    <property type="entry name" value="ABC TRANSPORTER I FAMILY MEMBER 1"/>
    <property type="match status" value="1"/>
</dbReference>
<reference evidence="8 9" key="1">
    <citation type="submission" date="2023-01" db="EMBL/GenBank/DDBJ databases">
        <title>Novel species of the genus Asticcacaulis isolated from rivers.</title>
        <authorList>
            <person name="Lu H."/>
        </authorList>
    </citation>
    <scope>NUCLEOTIDE SEQUENCE [LARGE SCALE GENOMIC DNA]</scope>
    <source>
        <strain evidence="8 9">BYS171W</strain>
    </source>
</reference>
<keyword evidence="3" id="KW-0201">Cytochrome c-type biogenesis</keyword>
<keyword evidence="6" id="KW-0472">Membrane</keyword>
<dbReference type="Proteomes" id="UP001214854">
    <property type="component" value="Unassembled WGS sequence"/>
</dbReference>
<dbReference type="InterPro" id="IPR005895">
    <property type="entry name" value="ABC_transptr_haem_export_CcmA"/>
</dbReference>
<sequence>MPFAIRVEGLSLKKGYKLLISDLNFEVGPGECVALTGANGVGKTTLLRALAGFAPPHAGSIRIGDDNSDDSIVASNSHYLGHAESLSPSRRVDQELSFQCEYLGGTAGSLAEAVGKLRLNSLLDLEVRMLSAGQKRRLSLARLLMVERPVWLLDEPMSPLDTEHRALLAGMMQAHLSDGGLIVCAVHDPLPFETRELRLTRAEVGEVVYG</sequence>
<dbReference type="NCBIfam" id="TIGR01189">
    <property type="entry name" value="ccmA"/>
    <property type="match status" value="1"/>
</dbReference>
<dbReference type="SMART" id="SM00382">
    <property type="entry name" value="AAA"/>
    <property type="match status" value="1"/>
</dbReference>
<name>A0ABT5HY29_9CAUL</name>
<dbReference type="InterPro" id="IPR003439">
    <property type="entry name" value="ABC_transporter-like_ATP-bd"/>
</dbReference>